<accession>A0A1H2DNX4</accession>
<evidence type="ECO:0000313" key="1">
    <source>
        <dbReference type="EMBL" id="SDT84496.1"/>
    </source>
</evidence>
<dbReference type="Proteomes" id="UP000183180">
    <property type="component" value="Unassembled WGS sequence"/>
</dbReference>
<reference evidence="1 2" key="1">
    <citation type="submission" date="2016-10" db="EMBL/GenBank/DDBJ databases">
        <authorList>
            <person name="de Groot N.N."/>
        </authorList>
    </citation>
    <scope>NUCLEOTIDE SEQUENCE [LARGE SCALE GENOMIC DNA]</scope>
    <source>
        <strain evidence="1 2">DSM 44215</strain>
    </source>
</reference>
<dbReference type="EMBL" id="FNLM01000009">
    <property type="protein sequence ID" value="SDT84496.1"/>
    <property type="molecule type" value="Genomic_DNA"/>
</dbReference>
<protein>
    <submittedName>
        <fullName evidence="1">Uncharacterized protein</fullName>
    </submittedName>
</protein>
<name>A0A1H2DNX4_9ACTN</name>
<dbReference type="STRING" id="158898.SAMN04488548_10926"/>
<sequence>MSRYEYRVVPRDGLNGLQLWELQRRLIWRDGSRYTWNEWMVFRDYTGTDECPIAWEGVMAAGGGWVARAAGIHQSGGIGFRTPADKAALKLPQLQPVQAVTGTTRYS</sequence>
<gene>
    <name evidence="1" type="ORF">SAMN04488548_10926</name>
</gene>
<dbReference type="RefSeq" id="WP_074848059.1">
    <property type="nucleotide sequence ID" value="NZ_FNLM01000009.1"/>
</dbReference>
<dbReference type="AlphaFoldDB" id="A0A1H2DNX4"/>
<proteinExistence type="predicted"/>
<organism evidence="1 2">
    <name type="scientific">Gordonia westfalica</name>
    <dbReference type="NCBI Taxonomy" id="158898"/>
    <lineage>
        <taxon>Bacteria</taxon>
        <taxon>Bacillati</taxon>
        <taxon>Actinomycetota</taxon>
        <taxon>Actinomycetes</taxon>
        <taxon>Mycobacteriales</taxon>
        <taxon>Gordoniaceae</taxon>
        <taxon>Gordonia</taxon>
    </lineage>
</organism>
<evidence type="ECO:0000313" key="2">
    <source>
        <dbReference type="Proteomes" id="UP000183180"/>
    </source>
</evidence>